<proteinExistence type="predicted"/>
<dbReference type="EMBL" id="GGEC01064624">
    <property type="protein sequence ID" value="MBX45108.1"/>
    <property type="molecule type" value="Transcribed_RNA"/>
</dbReference>
<dbReference type="AlphaFoldDB" id="A0A2P2NRG5"/>
<protein>
    <submittedName>
        <fullName evidence="1">Uncharacterized protein</fullName>
    </submittedName>
</protein>
<evidence type="ECO:0000313" key="1">
    <source>
        <dbReference type="EMBL" id="MBX45108.1"/>
    </source>
</evidence>
<sequence>MFFKQSTRRITYFCSYY</sequence>
<accession>A0A2P2NRG5</accession>
<organism evidence="1">
    <name type="scientific">Rhizophora mucronata</name>
    <name type="common">Asiatic mangrove</name>
    <dbReference type="NCBI Taxonomy" id="61149"/>
    <lineage>
        <taxon>Eukaryota</taxon>
        <taxon>Viridiplantae</taxon>
        <taxon>Streptophyta</taxon>
        <taxon>Embryophyta</taxon>
        <taxon>Tracheophyta</taxon>
        <taxon>Spermatophyta</taxon>
        <taxon>Magnoliopsida</taxon>
        <taxon>eudicotyledons</taxon>
        <taxon>Gunneridae</taxon>
        <taxon>Pentapetalae</taxon>
        <taxon>rosids</taxon>
        <taxon>fabids</taxon>
        <taxon>Malpighiales</taxon>
        <taxon>Rhizophoraceae</taxon>
        <taxon>Rhizophora</taxon>
    </lineage>
</organism>
<reference evidence="1" key="1">
    <citation type="submission" date="2018-02" db="EMBL/GenBank/DDBJ databases">
        <title>Rhizophora mucronata_Transcriptome.</title>
        <authorList>
            <person name="Meera S.P."/>
            <person name="Sreeshan A."/>
            <person name="Augustine A."/>
        </authorList>
    </citation>
    <scope>NUCLEOTIDE SEQUENCE</scope>
    <source>
        <tissue evidence="1">Leaf</tissue>
    </source>
</reference>
<name>A0A2P2NRG5_RHIMU</name>